<dbReference type="SUPFAM" id="SSF55248">
    <property type="entry name" value="PCD-like"/>
    <property type="match status" value="1"/>
</dbReference>
<evidence type="ECO:0000256" key="1">
    <source>
        <dbReference type="ARBA" id="ARBA00001554"/>
    </source>
</evidence>
<name>A0ABU6NRW0_9BACI</name>
<proteinExistence type="inferred from homology"/>
<dbReference type="Pfam" id="PF01329">
    <property type="entry name" value="Pterin_4a"/>
    <property type="match status" value="1"/>
</dbReference>
<dbReference type="PANTHER" id="PTHR12599:SF0">
    <property type="entry name" value="PTERIN-4-ALPHA-CARBINOLAMINE DEHYDRATASE"/>
    <property type="match status" value="1"/>
</dbReference>
<evidence type="ECO:0000313" key="6">
    <source>
        <dbReference type="Proteomes" id="UP001342826"/>
    </source>
</evidence>
<organism evidence="5 6">
    <name type="scientific">Metabacillus fastidiosus</name>
    <dbReference type="NCBI Taxonomy" id="1458"/>
    <lineage>
        <taxon>Bacteria</taxon>
        <taxon>Bacillati</taxon>
        <taxon>Bacillota</taxon>
        <taxon>Bacilli</taxon>
        <taxon>Bacillales</taxon>
        <taxon>Bacillaceae</taxon>
        <taxon>Metabacillus</taxon>
    </lineage>
</organism>
<comment type="catalytic activity">
    <reaction evidence="1">
        <text>(4aS,6R)-4a-hydroxy-L-erythro-5,6,7,8-tetrahydrobiopterin = (6R)-L-erythro-6,7-dihydrobiopterin + H2O</text>
        <dbReference type="Rhea" id="RHEA:11920"/>
        <dbReference type="ChEBI" id="CHEBI:15377"/>
        <dbReference type="ChEBI" id="CHEBI:15642"/>
        <dbReference type="ChEBI" id="CHEBI:43120"/>
        <dbReference type="EC" id="4.2.1.96"/>
    </reaction>
</comment>
<dbReference type="Proteomes" id="UP001342826">
    <property type="component" value="Unassembled WGS sequence"/>
</dbReference>
<reference evidence="5 6" key="1">
    <citation type="submission" date="2023-03" db="EMBL/GenBank/DDBJ databases">
        <title>Bacillus Genome Sequencing.</title>
        <authorList>
            <person name="Dunlap C."/>
        </authorList>
    </citation>
    <scope>NUCLEOTIDE SEQUENCE [LARGE SCALE GENOMIC DNA]</scope>
    <source>
        <strain evidence="5 6">NRS-1717</strain>
    </source>
</reference>
<evidence type="ECO:0000256" key="4">
    <source>
        <dbReference type="ARBA" id="ARBA00023239"/>
    </source>
</evidence>
<evidence type="ECO:0000256" key="2">
    <source>
        <dbReference type="ARBA" id="ARBA00006472"/>
    </source>
</evidence>
<keyword evidence="6" id="KW-1185">Reference proteome</keyword>
<evidence type="ECO:0000313" key="5">
    <source>
        <dbReference type="EMBL" id="MED4399891.1"/>
    </source>
</evidence>
<dbReference type="PANTHER" id="PTHR12599">
    <property type="entry name" value="PTERIN-4-ALPHA-CARBINOLAMINE DEHYDRATASE"/>
    <property type="match status" value="1"/>
</dbReference>
<dbReference type="InterPro" id="IPR001533">
    <property type="entry name" value="Pterin_deHydtase"/>
</dbReference>
<dbReference type="InterPro" id="IPR036428">
    <property type="entry name" value="PCD_sf"/>
</dbReference>
<sequence>MLLEKLPIPVVEEKLTKLSGWKLQDDKWLIKKYRFKTFLDAITFVNEIAKLSEDENHHPFISIDYTVVTLKLTSWNARGITELDLKLIQLYDSIYNTSTAQ</sequence>
<dbReference type="Gene3D" id="3.30.1360.20">
    <property type="entry name" value="Transcriptional coactivator/pterin dehydratase"/>
    <property type="match status" value="1"/>
</dbReference>
<gene>
    <name evidence="5" type="ORF">P9271_00765</name>
</gene>
<protein>
    <recommendedName>
        <fullName evidence="3">4a-hydroxytetrahydrobiopterin dehydratase</fullName>
        <ecNumber evidence="3">4.2.1.96</ecNumber>
    </recommendedName>
</protein>
<dbReference type="EC" id="4.2.1.96" evidence="3"/>
<dbReference type="EMBL" id="JARTFS010000001">
    <property type="protein sequence ID" value="MED4399891.1"/>
    <property type="molecule type" value="Genomic_DNA"/>
</dbReference>
<evidence type="ECO:0000256" key="3">
    <source>
        <dbReference type="ARBA" id="ARBA00013252"/>
    </source>
</evidence>
<dbReference type="CDD" id="cd00488">
    <property type="entry name" value="PCD_DCoH"/>
    <property type="match status" value="1"/>
</dbReference>
<comment type="caution">
    <text evidence="5">The sequence shown here is derived from an EMBL/GenBank/DDBJ whole genome shotgun (WGS) entry which is preliminary data.</text>
</comment>
<accession>A0ABU6NRW0</accession>
<keyword evidence="4" id="KW-0456">Lyase</keyword>
<comment type="similarity">
    <text evidence="2">Belongs to the pterin-4-alpha-carbinolamine dehydratase family.</text>
</comment>